<dbReference type="RefSeq" id="WP_156683842.1">
    <property type="nucleotide sequence ID" value="NZ_CABWIB010000001.1"/>
</dbReference>
<dbReference type="Proteomes" id="UP000419017">
    <property type="component" value="Unassembled WGS sequence"/>
</dbReference>
<reference evidence="2 3" key="1">
    <citation type="submission" date="2019-10" db="EMBL/GenBank/DDBJ databases">
        <authorList>
            <person name="Blom J."/>
        </authorList>
    </citation>
    <scope>NUCLEOTIDE SEQUENCE [LARGE SCALE GENOMIC DNA]</scope>
    <source>
        <strain evidence="2 3">ES3154-GLU</strain>
    </source>
</reference>
<evidence type="ECO:0000259" key="1">
    <source>
        <dbReference type="Pfam" id="PF00535"/>
    </source>
</evidence>
<gene>
    <name evidence="2" type="ORF">OMES3154_01166</name>
</gene>
<dbReference type="Gene3D" id="3.90.550.10">
    <property type="entry name" value="Spore Coat Polysaccharide Biosynthesis Protein SpsA, Chain A"/>
    <property type="match status" value="1"/>
</dbReference>
<evidence type="ECO:0000313" key="3">
    <source>
        <dbReference type="Proteomes" id="UP000419017"/>
    </source>
</evidence>
<accession>A0A6I8MFI0</accession>
<protein>
    <submittedName>
        <fullName evidence="2">Family 2 glycosyl transferase</fullName>
    </submittedName>
</protein>
<keyword evidence="2" id="KW-0808">Transferase</keyword>
<dbReference type="SUPFAM" id="SSF53448">
    <property type="entry name" value="Nucleotide-diphospho-sugar transferases"/>
    <property type="match status" value="1"/>
</dbReference>
<dbReference type="InterPro" id="IPR001173">
    <property type="entry name" value="Glyco_trans_2-like"/>
</dbReference>
<dbReference type="AlphaFoldDB" id="A0A6I8MFI0"/>
<name>A0A6I8MFI0_9FUSO</name>
<evidence type="ECO:0000313" key="2">
    <source>
        <dbReference type="EMBL" id="VWL85880.1"/>
    </source>
</evidence>
<dbReference type="CDD" id="cd00761">
    <property type="entry name" value="Glyco_tranf_GTA_type"/>
    <property type="match status" value="1"/>
</dbReference>
<dbReference type="InterPro" id="IPR029044">
    <property type="entry name" value="Nucleotide-diphossugar_trans"/>
</dbReference>
<organism evidence="2 3">
    <name type="scientific">Oceanivirga miroungae</name>
    <dbReference type="NCBI Taxonomy" id="1130046"/>
    <lineage>
        <taxon>Bacteria</taxon>
        <taxon>Fusobacteriati</taxon>
        <taxon>Fusobacteriota</taxon>
        <taxon>Fusobacteriia</taxon>
        <taxon>Fusobacteriales</taxon>
        <taxon>Leptotrichiaceae</taxon>
        <taxon>Oceanivirga</taxon>
    </lineage>
</organism>
<keyword evidence="3" id="KW-1185">Reference proteome</keyword>
<dbReference type="EMBL" id="CABWIB010000001">
    <property type="protein sequence ID" value="VWL85880.1"/>
    <property type="molecule type" value="Genomic_DNA"/>
</dbReference>
<dbReference type="Pfam" id="PF00535">
    <property type="entry name" value="Glycos_transf_2"/>
    <property type="match status" value="1"/>
</dbReference>
<sequence>MKISLILAIEDEDISDVLKTLKNQTVKSFELLVISNKNNSVTENLINMYNRFYDIRYIVASNKASVNDLKNIALAYVNYDIISFLNSKTTYSINVVETCISTLYGKSKTILVLNDDDSEFKKKLNRRNIFDIVNSDNYFVNFEKNDIYLLKNNYEKRANDIEYISNLIKDGFTAYLYKNAKIYSDNSYDKEILDLMRKEIISNNNILLTSKYIKKIFKGVK</sequence>
<dbReference type="GO" id="GO:0016740">
    <property type="term" value="F:transferase activity"/>
    <property type="evidence" value="ECO:0007669"/>
    <property type="project" value="UniProtKB-KW"/>
</dbReference>
<proteinExistence type="predicted"/>
<feature type="domain" description="Glycosyltransferase 2-like" evidence="1">
    <location>
        <begin position="12"/>
        <end position="130"/>
    </location>
</feature>